<keyword evidence="2" id="KW-1185">Reference proteome</keyword>
<dbReference type="EMBL" id="FUIG01000024">
    <property type="protein sequence ID" value="SJM30780.1"/>
    <property type="molecule type" value="Genomic_DNA"/>
</dbReference>
<evidence type="ECO:0000313" key="1">
    <source>
        <dbReference type="EMBL" id="SJM30780.1"/>
    </source>
</evidence>
<dbReference type="Proteomes" id="UP000245698">
    <property type="component" value="Unassembled WGS sequence"/>
</dbReference>
<protein>
    <submittedName>
        <fullName evidence="1">Uncharacterized protein</fullName>
    </submittedName>
</protein>
<gene>
    <name evidence="1" type="ORF">BQ8482_180008</name>
</gene>
<accession>A0A2P9AI23</accession>
<reference evidence="2" key="1">
    <citation type="submission" date="2016-12" db="EMBL/GenBank/DDBJ databases">
        <authorList>
            <person name="Brunel B."/>
        </authorList>
    </citation>
    <scope>NUCLEOTIDE SEQUENCE [LARGE SCALE GENOMIC DNA]</scope>
</reference>
<evidence type="ECO:0000313" key="2">
    <source>
        <dbReference type="Proteomes" id="UP000245698"/>
    </source>
</evidence>
<name>A0A2P9AI23_9HYPH</name>
<dbReference type="AlphaFoldDB" id="A0A2P9AI23"/>
<proteinExistence type="predicted"/>
<sequence>MAKIDLGTRLDRMATRHVETGTIEIVQLDSSYGSDFPVPKPEGCAMSRRSRRISGPDVHAPAGVGPFADIGSAPACGGIGRQTRGRLQRLYRIAVKIAIFSDKHCWNSPAVSRPSRRALRIVLAAPSDMLRLR</sequence>
<organism evidence="1 2">
    <name type="scientific">Mesorhizobium delmotii</name>
    <dbReference type="NCBI Taxonomy" id="1631247"/>
    <lineage>
        <taxon>Bacteria</taxon>
        <taxon>Pseudomonadati</taxon>
        <taxon>Pseudomonadota</taxon>
        <taxon>Alphaproteobacteria</taxon>
        <taxon>Hyphomicrobiales</taxon>
        <taxon>Phyllobacteriaceae</taxon>
        <taxon>Mesorhizobium</taxon>
    </lineage>
</organism>